<dbReference type="Proteomes" id="UP000294114">
    <property type="component" value="Unassembled WGS sequence"/>
</dbReference>
<feature type="domain" description="Mrr-like" evidence="2">
    <location>
        <begin position="243"/>
        <end position="290"/>
    </location>
</feature>
<evidence type="ECO:0000313" key="3">
    <source>
        <dbReference type="EMBL" id="RZU76360.1"/>
    </source>
</evidence>
<protein>
    <submittedName>
        <fullName evidence="3">Mrr restriction endonuclease-like protein</fullName>
    </submittedName>
</protein>
<feature type="region of interest" description="Disordered" evidence="1">
    <location>
        <begin position="167"/>
        <end position="211"/>
    </location>
</feature>
<evidence type="ECO:0000259" key="2">
    <source>
        <dbReference type="Pfam" id="PF13156"/>
    </source>
</evidence>
<keyword evidence="3" id="KW-0540">Nuclease</keyword>
<dbReference type="EMBL" id="SHLD01000001">
    <property type="protein sequence ID" value="RZU76360.1"/>
    <property type="molecule type" value="Genomic_DNA"/>
</dbReference>
<dbReference type="Pfam" id="PF13156">
    <property type="entry name" value="Mrr_cat_2"/>
    <property type="match status" value="1"/>
</dbReference>
<dbReference type="InterPro" id="IPR039442">
    <property type="entry name" value="Mrr-like_dom"/>
</dbReference>
<feature type="compositionally biased region" description="Basic and acidic residues" evidence="1">
    <location>
        <begin position="173"/>
        <end position="186"/>
    </location>
</feature>
<proteinExistence type="predicted"/>
<gene>
    <name evidence="3" type="ORF">EV384_5004</name>
</gene>
<evidence type="ECO:0000313" key="4">
    <source>
        <dbReference type="Proteomes" id="UP000294114"/>
    </source>
</evidence>
<comment type="caution">
    <text evidence="3">The sequence shown here is derived from an EMBL/GenBank/DDBJ whole genome shotgun (WGS) entry which is preliminary data.</text>
</comment>
<organism evidence="3 4">
    <name type="scientific">Micromonospora kangleipakensis</name>
    <dbReference type="NCBI Taxonomy" id="1077942"/>
    <lineage>
        <taxon>Bacteria</taxon>
        <taxon>Bacillati</taxon>
        <taxon>Actinomycetota</taxon>
        <taxon>Actinomycetes</taxon>
        <taxon>Micromonosporales</taxon>
        <taxon>Micromonosporaceae</taxon>
        <taxon>Micromonospora</taxon>
    </lineage>
</organism>
<keyword evidence="3" id="KW-0255">Endonuclease</keyword>
<feature type="region of interest" description="Disordered" evidence="1">
    <location>
        <begin position="85"/>
        <end position="126"/>
    </location>
</feature>
<feature type="region of interest" description="Disordered" evidence="1">
    <location>
        <begin position="52"/>
        <end position="73"/>
    </location>
</feature>
<feature type="compositionally biased region" description="Basic residues" evidence="1">
    <location>
        <begin position="289"/>
        <end position="306"/>
    </location>
</feature>
<reference evidence="3 4" key="1">
    <citation type="submission" date="2019-02" db="EMBL/GenBank/DDBJ databases">
        <title>Sequencing the genomes of 1000 actinobacteria strains.</title>
        <authorList>
            <person name="Klenk H.-P."/>
        </authorList>
    </citation>
    <scope>NUCLEOTIDE SEQUENCE [LARGE SCALE GENOMIC DNA]</scope>
    <source>
        <strain evidence="3 4">DSM 45612</strain>
    </source>
</reference>
<feature type="compositionally biased region" description="Basic and acidic residues" evidence="1">
    <location>
        <begin position="307"/>
        <end position="338"/>
    </location>
</feature>
<dbReference type="GO" id="GO:0004519">
    <property type="term" value="F:endonuclease activity"/>
    <property type="evidence" value="ECO:0007669"/>
    <property type="project" value="UniProtKB-KW"/>
</dbReference>
<feature type="region of interest" description="Disordered" evidence="1">
    <location>
        <begin position="289"/>
        <end position="338"/>
    </location>
</feature>
<dbReference type="AlphaFoldDB" id="A0A4Q8BEJ5"/>
<name>A0A4Q8BEJ5_9ACTN</name>
<accession>A0A4Q8BEJ5</accession>
<keyword evidence="3" id="KW-0378">Hydrolase</keyword>
<dbReference type="InterPro" id="IPR011335">
    <property type="entry name" value="Restrct_endonuc-II-like"/>
</dbReference>
<dbReference type="SUPFAM" id="SSF52980">
    <property type="entry name" value="Restriction endonuclease-like"/>
    <property type="match status" value="1"/>
</dbReference>
<keyword evidence="4" id="KW-1185">Reference proteome</keyword>
<sequence length="338" mass="36718">MRKFKISVPTGGLNFRRFALSPCVGDRSSGEPAISATVPGGWGADTLGRRAQENPSGWQGHGRSTGHRGGEATWEGAKIRQTTAAASARGFRGGVPGPGVSRRFVSSPRGSCSDGRLRQPPPAPAKAEREARLWCVSLAGGVIAAIGRGILVGGSKYGGRRSALKIAGAASQQEERRMPTRQDRPVDAAVCDDEGHGGAQNPSGRTPDSHRNALAEPLTQLAEDNSTLRGMQFESIVRFWLQADPVYAPQVARIWRWEQWPGADGPDLGVDLVVETVTGALWAVQCKGYHRPPRPHRRRPTRRRARHLTDADRRVTSTPDFHGDRLLHHARGRDRQDN</sequence>
<evidence type="ECO:0000256" key="1">
    <source>
        <dbReference type="SAM" id="MobiDB-lite"/>
    </source>
</evidence>